<accession>A0A8T2WYB3</accession>
<gene>
    <name evidence="2" type="ORF">H0E87_026799</name>
</gene>
<feature type="chain" id="PRO_5035922641" evidence="1">
    <location>
        <begin position="25"/>
        <end position="106"/>
    </location>
</feature>
<feature type="non-terminal residue" evidence="2">
    <location>
        <position position="106"/>
    </location>
</feature>
<feature type="signal peptide" evidence="1">
    <location>
        <begin position="1"/>
        <end position="24"/>
    </location>
</feature>
<dbReference type="EMBL" id="JACEGQ020000016">
    <property type="protein sequence ID" value="KAH8485153.1"/>
    <property type="molecule type" value="Genomic_DNA"/>
</dbReference>
<evidence type="ECO:0000313" key="2">
    <source>
        <dbReference type="EMBL" id="KAH8485153.1"/>
    </source>
</evidence>
<proteinExistence type="predicted"/>
<organism evidence="2 3">
    <name type="scientific">Populus deltoides</name>
    <name type="common">Eastern poplar</name>
    <name type="synonym">Eastern cottonwood</name>
    <dbReference type="NCBI Taxonomy" id="3696"/>
    <lineage>
        <taxon>Eukaryota</taxon>
        <taxon>Viridiplantae</taxon>
        <taxon>Streptophyta</taxon>
        <taxon>Embryophyta</taxon>
        <taxon>Tracheophyta</taxon>
        <taxon>Spermatophyta</taxon>
        <taxon>Magnoliopsida</taxon>
        <taxon>eudicotyledons</taxon>
        <taxon>Gunneridae</taxon>
        <taxon>Pentapetalae</taxon>
        <taxon>rosids</taxon>
        <taxon>fabids</taxon>
        <taxon>Malpighiales</taxon>
        <taxon>Salicaceae</taxon>
        <taxon>Saliceae</taxon>
        <taxon>Populus</taxon>
    </lineage>
</organism>
<name>A0A8T2WYB3_POPDE</name>
<comment type="caution">
    <text evidence="2">The sequence shown here is derived from an EMBL/GenBank/DDBJ whole genome shotgun (WGS) entry which is preliminary data.</text>
</comment>
<evidence type="ECO:0000256" key="1">
    <source>
        <dbReference type="SAM" id="SignalP"/>
    </source>
</evidence>
<sequence>MGGSERSVILFLINFLLLWQLGTGTTSTTIDDRIDEVVRNGTLPEYEVRALRLLAQNLQLSSTQLSLSSSTQLSLSFPICSDNQDAEIKCGSPNNTKMDRFVRSLK</sequence>
<dbReference type="AlphaFoldDB" id="A0A8T2WYB3"/>
<dbReference type="Proteomes" id="UP000807159">
    <property type="component" value="Chromosome 16"/>
</dbReference>
<keyword evidence="1" id="KW-0732">Signal</keyword>
<keyword evidence="3" id="KW-1185">Reference proteome</keyword>
<evidence type="ECO:0000313" key="3">
    <source>
        <dbReference type="Proteomes" id="UP000807159"/>
    </source>
</evidence>
<reference evidence="2" key="1">
    <citation type="journal article" date="2021" name="J. Hered.">
        <title>Genome Assembly of Salicaceae Populus deltoides (Eastern Cottonwood) I-69 Based on Nanopore Sequencing and Hi-C Technologies.</title>
        <authorList>
            <person name="Bai S."/>
            <person name="Wu H."/>
            <person name="Zhang J."/>
            <person name="Pan Z."/>
            <person name="Zhao W."/>
            <person name="Li Z."/>
            <person name="Tong C."/>
        </authorList>
    </citation>
    <scope>NUCLEOTIDE SEQUENCE</scope>
    <source>
        <tissue evidence="2">Leaf</tissue>
    </source>
</reference>
<protein>
    <submittedName>
        <fullName evidence="2">Uncharacterized protein</fullName>
    </submittedName>
</protein>